<dbReference type="SUPFAM" id="SSF102741">
    <property type="entry name" value="Obg GTP-binding protein C-terminal domain"/>
    <property type="match status" value="1"/>
</dbReference>
<dbReference type="InterPro" id="IPR031167">
    <property type="entry name" value="G_OBG"/>
</dbReference>
<evidence type="ECO:0000259" key="11">
    <source>
        <dbReference type="PROSITE" id="PS51710"/>
    </source>
</evidence>
<gene>
    <name evidence="9 14" type="primary">obg</name>
    <name evidence="14" type="ORF">BN1080_02008</name>
</gene>
<dbReference type="FunFam" id="3.40.50.300:FF:000515">
    <property type="entry name" value="GTPase Obg"/>
    <property type="match status" value="1"/>
</dbReference>
<keyword evidence="15" id="KW-1185">Reference proteome</keyword>
<dbReference type="PROSITE" id="PS51881">
    <property type="entry name" value="OCT"/>
    <property type="match status" value="1"/>
</dbReference>
<keyword evidence="3 9" id="KW-0963">Cytoplasm</keyword>
<dbReference type="PROSITE" id="PS00905">
    <property type="entry name" value="GTP1_OBG"/>
    <property type="match status" value="1"/>
</dbReference>
<dbReference type="InterPro" id="IPR014100">
    <property type="entry name" value="GTP-bd_Obg/CgtA"/>
</dbReference>
<dbReference type="STRING" id="1499687.BN1080_02008"/>
<keyword evidence="6 9" id="KW-0378">Hydrolase</keyword>
<dbReference type="PANTHER" id="PTHR11702:SF31">
    <property type="entry name" value="MITOCHONDRIAL RIBOSOME-ASSOCIATED GTPASE 2"/>
    <property type="match status" value="1"/>
</dbReference>
<dbReference type="InterPro" id="IPR036346">
    <property type="entry name" value="GTP-bd_prot_GTP1/OBG_C_sf"/>
</dbReference>
<dbReference type="NCBIfam" id="NF008955">
    <property type="entry name" value="PRK12297.1"/>
    <property type="match status" value="1"/>
</dbReference>
<evidence type="ECO:0000256" key="7">
    <source>
        <dbReference type="ARBA" id="ARBA00022842"/>
    </source>
</evidence>
<reference evidence="14 15" key="1">
    <citation type="submission" date="2014-09" db="EMBL/GenBank/DDBJ databases">
        <authorList>
            <person name="Urmite Genomes Urmite Genomes"/>
        </authorList>
    </citation>
    <scope>NUCLEOTIDE SEQUENCE [LARGE SCALE GENOMIC DNA]</scope>
    <source>
        <strain evidence="14 15">ES2</strain>
    </source>
</reference>
<dbReference type="Pfam" id="PF09269">
    <property type="entry name" value="DUF1967"/>
    <property type="match status" value="1"/>
</dbReference>
<keyword evidence="4 9" id="KW-0479">Metal-binding</keyword>
<dbReference type="Gene3D" id="3.40.50.300">
    <property type="entry name" value="P-loop containing nucleotide triphosphate hydrolases"/>
    <property type="match status" value="1"/>
</dbReference>
<evidence type="ECO:0000313" key="14">
    <source>
        <dbReference type="EMBL" id="CEG23066.1"/>
    </source>
</evidence>
<feature type="domain" description="OCT" evidence="12">
    <location>
        <begin position="351"/>
        <end position="429"/>
    </location>
</feature>
<dbReference type="GO" id="GO:0005737">
    <property type="term" value="C:cytoplasm"/>
    <property type="evidence" value="ECO:0007669"/>
    <property type="project" value="UniProtKB-SubCell"/>
</dbReference>
<sequence>MFVDHVKVYVKGGDGGDGMVAFRREKYVPNGGPAGGDGGKGADVVFMVEEGLRTLMDFRYKRIFKADRGTHGMSANKHGAKASDLIIKVPPGTVVKDADTGETIADLVEHGQTAVIARGGRGGRGNSRFATPQNPAPELSEKGEPGFERNVILELKVLADAGLVGFPSVGKSTLLSVVSAAKPKIAEYHFTTIVPNLGMVETDDHRSFVMADLPGLIEGAHEGVGLGHQFLRHIERTRVIIHVIDMSGMEGRDPYEDYVTINEELKQYNMRLTERPQVIVANKMDMPDSEENLKKFREKLPEDAQIFPISALSRQGLSNLLFAVTDLLEVTPEFPMIEEVDEESDNAVLYKHEAQGDGFEITRDPDGSFVLSGYAIERLFKMTDFSREDSIRRFARQMRGMGIDDALRERGAENGDTVRLMEFEFEFMD</sequence>
<dbReference type="CDD" id="cd01898">
    <property type="entry name" value="Obg"/>
    <property type="match status" value="1"/>
</dbReference>
<evidence type="ECO:0000256" key="3">
    <source>
        <dbReference type="ARBA" id="ARBA00022490"/>
    </source>
</evidence>
<feature type="region of interest" description="Disordered" evidence="10">
    <location>
        <begin position="117"/>
        <end position="143"/>
    </location>
</feature>
<evidence type="ECO:0000256" key="8">
    <source>
        <dbReference type="ARBA" id="ARBA00023134"/>
    </source>
</evidence>
<dbReference type="EMBL" id="CCXS01000001">
    <property type="protein sequence ID" value="CEG23066.1"/>
    <property type="molecule type" value="Genomic_DNA"/>
</dbReference>
<dbReference type="InterPro" id="IPR015349">
    <property type="entry name" value="OCT_dom"/>
</dbReference>
<dbReference type="InterPro" id="IPR006169">
    <property type="entry name" value="GTP1_OBG_dom"/>
</dbReference>
<dbReference type="GO" id="GO:0042254">
    <property type="term" value="P:ribosome biogenesis"/>
    <property type="evidence" value="ECO:0007669"/>
    <property type="project" value="UniProtKB-UniRule"/>
</dbReference>
<dbReference type="PANTHER" id="PTHR11702">
    <property type="entry name" value="DEVELOPMENTALLY REGULATED GTP-BINDING PROTEIN-RELATED"/>
    <property type="match status" value="1"/>
</dbReference>
<comment type="similarity">
    <text evidence="2 9">Belongs to the TRAFAC class OBG-HflX-like GTPase superfamily. OBG GTPase family.</text>
</comment>
<name>A0A098EP40_9BACL</name>
<protein>
    <recommendedName>
        <fullName evidence="9">GTPase Obg</fullName>
        <ecNumber evidence="9">3.6.5.-</ecNumber>
    </recommendedName>
    <alternativeName>
        <fullName evidence="9">GTP-binding protein Obg</fullName>
    </alternativeName>
</protein>
<dbReference type="FunFam" id="2.70.210.12:FF:000001">
    <property type="entry name" value="GTPase Obg"/>
    <property type="match status" value="1"/>
</dbReference>
<feature type="binding site" evidence="9">
    <location>
        <begin position="165"/>
        <end position="172"/>
    </location>
    <ligand>
        <name>GTP</name>
        <dbReference type="ChEBI" id="CHEBI:37565"/>
    </ligand>
</feature>
<feature type="binding site" evidence="9">
    <location>
        <position position="172"/>
    </location>
    <ligand>
        <name>Mg(2+)</name>
        <dbReference type="ChEBI" id="CHEBI:18420"/>
    </ligand>
</feature>
<feature type="binding site" evidence="9">
    <location>
        <position position="192"/>
    </location>
    <ligand>
        <name>Mg(2+)</name>
        <dbReference type="ChEBI" id="CHEBI:18420"/>
    </ligand>
</feature>
<dbReference type="InterPro" id="IPR006073">
    <property type="entry name" value="GTP-bd"/>
</dbReference>
<feature type="domain" description="Obg" evidence="13">
    <location>
        <begin position="1"/>
        <end position="158"/>
    </location>
</feature>
<organism evidence="14 15">
    <name type="scientific">Planococcus massiliensis</name>
    <dbReference type="NCBI Taxonomy" id="1499687"/>
    <lineage>
        <taxon>Bacteria</taxon>
        <taxon>Bacillati</taxon>
        <taxon>Bacillota</taxon>
        <taxon>Bacilli</taxon>
        <taxon>Bacillales</taxon>
        <taxon>Caryophanaceae</taxon>
        <taxon>Planococcus</taxon>
    </lineage>
</organism>
<comment type="subunit">
    <text evidence="9">Monomer.</text>
</comment>
<accession>A0A098EP40</accession>
<comment type="subcellular location">
    <subcellularLocation>
        <location evidence="9">Cytoplasm</location>
    </subcellularLocation>
</comment>
<dbReference type="RefSeq" id="WP_052651859.1">
    <property type="nucleotide sequence ID" value="NZ_CCXS01000001.1"/>
</dbReference>
<evidence type="ECO:0000313" key="15">
    <source>
        <dbReference type="Proteomes" id="UP000043699"/>
    </source>
</evidence>
<evidence type="ECO:0000259" key="13">
    <source>
        <dbReference type="PROSITE" id="PS51883"/>
    </source>
</evidence>
<dbReference type="GO" id="GO:0003924">
    <property type="term" value="F:GTPase activity"/>
    <property type="evidence" value="ECO:0007669"/>
    <property type="project" value="UniProtKB-UniRule"/>
</dbReference>
<feature type="domain" description="OBG-type G" evidence="11">
    <location>
        <begin position="159"/>
        <end position="329"/>
    </location>
</feature>
<keyword evidence="5 9" id="KW-0547">Nucleotide-binding</keyword>
<dbReference type="AlphaFoldDB" id="A0A098EP40"/>
<evidence type="ECO:0000256" key="10">
    <source>
        <dbReference type="SAM" id="MobiDB-lite"/>
    </source>
</evidence>
<comment type="cofactor">
    <cofactor evidence="1 9">
        <name>Mg(2+)</name>
        <dbReference type="ChEBI" id="CHEBI:18420"/>
    </cofactor>
</comment>
<keyword evidence="8 9" id="KW-0342">GTP-binding</keyword>
<dbReference type="Gene3D" id="2.70.210.12">
    <property type="entry name" value="GTP1/OBG domain"/>
    <property type="match status" value="1"/>
</dbReference>
<keyword evidence="7 9" id="KW-0460">Magnesium</keyword>
<dbReference type="PRINTS" id="PR00326">
    <property type="entry name" value="GTP1OBG"/>
</dbReference>
<dbReference type="Pfam" id="PF01926">
    <property type="entry name" value="MMR_HSR1"/>
    <property type="match status" value="1"/>
</dbReference>
<evidence type="ECO:0000259" key="12">
    <source>
        <dbReference type="PROSITE" id="PS51881"/>
    </source>
</evidence>
<dbReference type="GO" id="GO:0005525">
    <property type="term" value="F:GTP binding"/>
    <property type="evidence" value="ECO:0007669"/>
    <property type="project" value="UniProtKB-UniRule"/>
</dbReference>
<dbReference type="NCBIfam" id="NF008956">
    <property type="entry name" value="PRK12299.1"/>
    <property type="match status" value="1"/>
</dbReference>
<comment type="function">
    <text evidence="9">An essential GTPase which binds GTP, GDP and possibly (p)ppGpp with moderate affinity, with high nucleotide exchange rates and a fairly low GTP hydrolysis rate. Plays a role in control of the cell cycle, stress response, ribosome biogenesis and in those bacteria that undergo differentiation, in morphogenesis control.</text>
</comment>
<dbReference type="InterPro" id="IPR036726">
    <property type="entry name" value="GTP1_OBG_dom_sf"/>
</dbReference>
<dbReference type="SUPFAM" id="SSF82051">
    <property type="entry name" value="Obg GTP-binding protein N-terminal domain"/>
    <property type="match status" value="1"/>
</dbReference>
<evidence type="ECO:0000256" key="4">
    <source>
        <dbReference type="ARBA" id="ARBA00022723"/>
    </source>
</evidence>
<feature type="binding site" evidence="9">
    <location>
        <begin position="212"/>
        <end position="215"/>
    </location>
    <ligand>
        <name>GTP</name>
        <dbReference type="ChEBI" id="CHEBI:37565"/>
    </ligand>
</feature>
<dbReference type="Pfam" id="PF01018">
    <property type="entry name" value="GTP1_OBG"/>
    <property type="match status" value="1"/>
</dbReference>
<dbReference type="Gene3D" id="3.30.300.350">
    <property type="entry name" value="GTP-binding protein OBG, C-terminal domain"/>
    <property type="match status" value="1"/>
</dbReference>
<dbReference type="NCBIfam" id="TIGR00231">
    <property type="entry name" value="small_GTP"/>
    <property type="match status" value="1"/>
</dbReference>
<dbReference type="InterPro" id="IPR005225">
    <property type="entry name" value="Small_GTP-bd"/>
</dbReference>
<dbReference type="PROSITE" id="PS51710">
    <property type="entry name" value="G_OBG"/>
    <property type="match status" value="1"/>
</dbReference>
<evidence type="ECO:0000256" key="1">
    <source>
        <dbReference type="ARBA" id="ARBA00001946"/>
    </source>
</evidence>
<dbReference type="GO" id="GO:0000287">
    <property type="term" value="F:magnesium ion binding"/>
    <property type="evidence" value="ECO:0007669"/>
    <property type="project" value="InterPro"/>
</dbReference>
<dbReference type="InterPro" id="IPR027417">
    <property type="entry name" value="P-loop_NTPase"/>
</dbReference>
<dbReference type="OrthoDB" id="9807318at2"/>
<dbReference type="HAMAP" id="MF_01454">
    <property type="entry name" value="GTPase_Obg"/>
    <property type="match status" value="1"/>
</dbReference>
<dbReference type="NCBIfam" id="TIGR03595">
    <property type="entry name" value="Obg_CgtA_exten"/>
    <property type="match status" value="1"/>
</dbReference>
<evidence type="ECO:0000256" key="5">
    <source>
        <dbReference type="ARBA" id="ARBA00022741"/>
    </source>
</evidence>
<proteinExistence type="inferred from homology"/>
<dbReference type="InterPro" id="IPR045086">
    <property type="entry name" value="OBG_GTPase"/>
</dbReference>
<evidence type="ECO:0000256" key="2">
    <source>
        <dbReference type="ARBA" id="ARBA00007699"/>
    </source>
</evidence>
<dbReference type="EC" id="3.6.5.-" evidence="9"/>
<evidence type="ECO:0000256" key="6">
    <source>
        <dbReference type="ARBA" id="ARBA00022801"/>
    </source>
</evidence>
<dbReference type="Proteomes" id="UP000043699">
    <property type="component" value="Unassembled WGS sequence"/>
</dbReference>
<dbReference type="PIRSF" id="PIRSF002401">
    <property type="entry name" value="GTP_bd_Obg/CgtA"/>
    <property type="match status" value="1"/>
</dbReference>
<dbReference type="NCBIfam" id="NF008954">
    <property type="entry name" value="PRK12296.1"/>
    <property type="match status" value="1"/>
</dbReference>
<feature type="binding site" evidence="9">
    <location>
        <begin position="282"/>
        <end position="285"/>
    </location>
    <ligand>
        <name>GTP</name>
        <dbReference type="ChEBI" id="CHEBI:37565"/>
    </ligand>
</feature>
<feature type="binding site" evidence="9">
    <location>
        <begin position="190"/>
        <end position="194"/>
    </location>
    <ligand>
        <name>GTP</name>
        <dbReference type="ChEBI" id="CHEBI:37565"/>
    </ligand>
</feature>
<dbReference type="InterPro" id="IPR006074">
    <property type="entry name" value="GTP1-OBG_CS"/>
</dbReference>
<evidence type="ECO:0000256" key="9">
    <source>
        <dbReference type="HAMAP-Rule" id="MF_01454"/>
    </source>
</evidence>
<dbReference type="SUPFAM" id="SSF52540">
    <property type="entry name" value="P-loop containing nucleoside triphosphate hydrolases"/>
    <property type="match status" value="1"/>
</dbReference>
<dbReference type="NCBIfam" id="TIGR02729">
    <property type="entry name" value="Obg_CgtA"/>
    <property type="match status" value="1"/>
</dbReference>
<feature type="binding site" evidence="9">
    <location>
        <begin position="310"/>
        <end position="312"/>
    </location>
    <ligand>
        <name>GTP</name>
        <dbReference type="ChEBI" id="CHEBI:37565"/>
    </ligand>
</feature>
<dbReference type="PROSITE" id="PS51883">
    <property type="entry name" value="OBG"/>
    <property type="match status" value="1"/>
</dbReference>